<comment type="subcellular location">
    <subcellularLocation>
        <location evidence="1">Cytoplasm</location>
    </subcellularLocation>
</comment>
<evidence type="ECO:0000256" key="2">
    <source>
        <dbReference type="ARBA" id="ARBA00022490"/>
    </source>
</evidence>
<dbReference type="PANTHER" id="PTHR43415">
    <property type="entry name" value="SPERMIDINE N(1)-ACETYLTRANSFERASE"/>
    <property type="match status" value="1"/>
</dbReference>
<keyword evidence="5" id="KW-0460">Magnesium</keyword>
<organism evidence="8">
    <name type="scientific">uncultured marine microorganism HF4000_ANIW137K11</name>
    <dbReference type="NCBI Taxonomy" id="455533"/>
    <lineage>
        <taxon>unclassified sequences</taxon>
        <taxon>environmental samples</taxon>
    </lineage>
</organism>
<dbReference type="PANTHER" id="PTHR43415:SF6">
    <property type="entry name" value="SPERMIDINE N(1)-ACETYLTRANSFERASE"/>
    <property type="match status" value="1"/>
</dbReference>
<protein>
    <submittedName>
        <fullName evidence="8">Putative acetyltransferase (GNAT) family protein</fullName>
    </submittedName>
</protein>
<dbReference type="NCBIfam" id="NF011709">
    <property type="entry name" value="PRK15130.1"/>
    <property type="match status" value="1"/>
</dbReference>
<dbReference type="GO" id="GO:0046872">
    <property type="term" value="F:metal ion binding"/>
    <property type="evidence" value="ECO:0007669"/>
    <property type="project" value="UniProtKB-KW"/>
</dbReference>
<feature type="domain" description="N-acetyltransferase" evidence="7">
    <location>
        <begin position="147"/>
        <end position="308"/>
    </location>
</feature>
<evidence type="ECO:0000256" key="6">
    <source>
        <dbReference type="ARBA" id="ARBA00023315"/>
    </source>
</evidence>
<evidence type="ECO:0000256" key="4">
    <source>
        <dbReference type="ARBA" id="ARBA00022723"/>
    </source>
</evidence>
<dbReference type="InterPro" id="IPR016181">
    <property type="entry name" value="Acyl_CoA_acyltransferase"/>
</dbReference>
<keyword evidence="6" id="KW-0012">Acyltransferase</keyword>
<dbReference type="Gene3D" id="3.40.630.30">
    <property type="match status" value="1"/>
</dbReference>
<evidence type="ECO:0000256" key="1">
    <source>
        <dbReference type="ARBA" id="ARBA00004496"/>
    </source>
</evidence>
<gene>
    <name evidence="8" type="ORF">ALOHA_HF4000ANIW137K11ctg3g9</name>
</gene>
<sequence>MLILRSVLKRSQEQREKDFELMIQAYLSGNLDKVGALDSALGVDGLPAGLWEKIRVKLLDERNMRMAERIAAAASLQPVFVAVGAAHLPGEGGLIDLLSRAGLPYLPSIASDARRRLTFMPHLPLTHARYNSSYFRRMDGLTMADRINLRPLERNDLHFVHKLNNNDTIMRYWFEEPYEAYDELVALYDRHIHDQNERRFIIELDNGELAGLVELVEINYIHRRAEFQIIIAPDYQGRGLAKSATRIAVGYAFRVLNLHKVYLVVDKENQAAIHVYEACGFEVEGRLKEEFFSNGSYRDVLRMRLLQDDYLRHVGPAPVDASVLREWQDQ</sequence>
<keyword evidence="4" id="KW-0479">Metal-binding</keyword>
<dbReference type="EMBL" id="EU016604">
    <property type="protein sequence ID" value="ABZ07597.1"/>
    <property type="molecule type" value="Genomic_DNA"/>
</dbReference>
<evidence type="ECO:0000259" key="7">
    <source>
        <dbReference type="PROSITE" id="PS51186"/>
    </source>
</evidence>
<reference evidence="8" key="1">
    <citation type="journal article" date="2008" name="ISME J.">
        <title>Genomic patterns of recombination, clonal divergence and environment in marine microbial populations.</title>
        <authorList>
            <person name="Konstantinidis K.T."/>
            <person name="Delong E.F."/>
        </authorList>
    </citation>
    <scope>NUCLEOTIDE SEQUENCE</scope>
</reference>
<dbReference type="CDD" id="cd14789">
    <property type="entry name" value="Tiki"/>
    <property type="match status" value="1"/>
</dbReference>
<accession>B3T4T8</accession>
<evidence type="ECO:0000313" key="8">
    <source>
        <dbReference type="EMBL" id="ABZ07597.1"/>
    </source>
</evidence>
<evidence type="ECO:0000256" key="3">
    <source>
        <dbReference type="ARBA" id="ARBA00022679"/>
    </source>
</evidence>
<keyword evidence="3 8" id="KW-0808">Transferase</keyword>
<dbReference type="SUPFAM" id="SSF55729">
    <property type="entry name" value="Acyl-CoA N-acyltransferases (Nat)"/>
    <property type="match status" value="1"/>
</dbReference>
<keyword evidence="2" id="KW-0963">Cytoplasm</keyword>
<proteinExistence type="predicted"/>
<evidence type="ECO:0000256" key="5">
    <source>
        <dbReference type="ARBA" id="ARBA00022842"/>
    </source>
</evidence>
<dbReference type="PROSITE" id="PS51186">
    <property type="entry name" value="GNAT"/>
    <property type="match status" value="1"/>
</dbReference>
<name>B3T4T8_9ZZZZ</name>
<dbReference type="GO" id="GO:0004145">
    <property type="term" value="F:diamine N-acetyltransferase activity"/>
    <property type="evidence" value="ECO:0007669"/>
    <property type="project" value="TreeGrafter"/>
</dbReference>
<dbReference type="Pfam" id="PF01963">
    <property type="entry name" value="TraB_PrgY_gumN"/>
    <property type="match status" value="1"/>
</dbReference>
<dbReference type="InterPro" id="IPR000182">
    <property type="entry name" value="GNAT_dom"/>
</dbReference>
<dbReference type="FunFam" id="3.40.630.30:FF:000007">
    <property type="entry name" value="Spermidine N(1)-acetyltransferase"/>
    <property type="match status" value="1"/>
</dbReference>
<dbReference type="Pfam" id="PF13302">
    <property type="entry name" value="Acetyltransf_3"/>
    <property type="match status" value="1"/>
</dbReference>
<dbReference type="AlphaFoldDB" id="B3T4T8"/>
<dbReference type="InterPro" id="IPR002816">
    <property type="entry name" value="TraB/PrgY/GumN_fam"/>
</dbReference>
<dbReference type="CDD" id="cd04301">
    <property type="entry name" value="NAT_SF"/>
    <property type="match status" value="1"/>
</dbReference>